<comment type="caution">
    <text evidence="1">The sequence shown here is derived from an EMBL/GenBank/DDBJ whole genome shotgun (WGS) entry which is preliminary data.</text>
</comment>
<evidence type="ECO:0000313" key="1">
    <source>
        <dbReference type="EMBL" id="MCH7398957.1"/>
    </source>
</evidence>
<evidence type="ECO:0008006" key="3">
    <source>
        <dbReference type="Google" id="ProtNLM"/>
    </source>
</evidence>
<protein>
    <recommendedName>
        <fullName evidence="3">Lipocalin-like domain-containing protein</fullName>
    </recommendedName>
</protein>
<dbReference type="EMBL" id="JAKZGS010000011">
    <property type="protein sequence ID" value="MCH7398957.1"/>
    <property type="molecule type" value="Genomic_DNA"/>
</dbReference>
<organism evidence="1 2">
    <name type="scientific">Belliella calami</name>
    <dbReference type="NCBI Taxonomy" id="2923436"/>
    <lineage>
        <taxon>Bacteria</taxon>
        <taxon>Pseudomonadati</taxon>
        <taxon>Bacteroidota</taxon>
        <taxon>Cytophagia</taxon>
        <taxon>Cytophagales</taxon>
        <taxon>Cyclobacteriaceae</taxon>
        <taxon>Belliella</taxon>
    </lineage>
</organism>
<gene>
    <name evidence="1" type="ORF">MM236_13205</name>
</gene>
<keyword evidence="2" id="KW-1185">Reference proteome</keyword>
<evidence type="ECO:0000313" key="2">
    <source>
        <dbReference type="Proteomes" id="UP001165488"/>
    </source>
</evidence>
<dbReference type="PROSITE" id="PS51257">
    <property type="entry name" value="PROKAR_LIPOPROTEIN"/>
    <property type="match status" value="1"/>
</dbReference>
<name>A0ABS9UQR3_9BACT</name>
<accession>A0ABS9UQR3</accession>
<reference evidence="1" key="1">
    <citation type="submission" date="2022-03" db="EMBL/GenBank/DDBJ databases">
        <title>De novo assembled genomes of Belliella spp. (Cyclobacteriaceae) strains.</title>
        <authorList>
            <person name="Szabo A."/>
            <person name="Korponai K."/>
            <person name="Felfoldi T."/>
        </authorList>
    </citation>
    <scope>NUCLEOTIDE SEQUENCE</scope>
    <source>
        <strain evidence="1">DSM 107340</strain>
    </source>
</reference>
<dbReference type="Proteomes" id="UP001165488">
    <property type="component" value="Unassembled WGS sequence"/>
</dbReference>
<dbReference type="RefSeq" id="WP_241275460.1">
    <property type="nucleotide sequence ID" value="NZ_JAKZGS010000011.1"/>
</dbReference>
<sequence length="165" mass="17545">MNKFFIKLLLVSGIGLVLLSCKKNDDPAPSKTPEELAIESLAGESSTTWTVAGGGQVVRDGRSETNIYQNFEITFSANQNSKTYSVSNGGDLFDSSGNWNFVASDLTKITLAGTRPASGPEISHTKPTVNDLVLAFSIVAPGAENKGNQGAALAGSYRFNLKRKQ</sequence>
<proteinExistence type="predicted"/>